<dbReference type="AlphaFoldDB" id="A0A8J6E3T0"/>
<evidence type="ECO:0000313" key="6">
    <source>
        <dbReference type="Proteomes" id="UP000770717"/>
    </source>
</evidence>
<comment type="caution">
    <text evidence="5">The sequence shown here is derived from an EMBL/GenBank/DDBJ whole genome shotgun (WGS) entry which is preliminary data.</text>
</comment>
<dbReference type="InterPro" id="IPR009050">
    <property type="entry name" value="Globin-like_sf"/>
</dbReference>
<dbReference type="OrthoDB" id="9374162at2759"/>
<dbReference type="InterPro" id="IPR012292">
    <property type="entry name" value="Globin/Proto"/>
</dbReference>
<dbReference type="PROSITE" id="PS52042">
    <property type="entry name" value="GLOBIN_CP_ADGB"/>
    <property type="match status" value="1"/>
</dbReference>
<dbReference type="EMBL" id="WNTK01017988">
    <property type="protein sequence ID" value="KAG9461665.1"/>
    <property type="molecule type" value="Genomic_DNA"/>
</dbReference>
<dbReference type="PANTHER" id="PTHR46298">
    <property type="entry name" value="ANDROGLOBIN"/>
    <property type="match status" value="1"/>
</dbReference>
<dbReference type="Pfam" id="PF22068">
    <property type="entry name" value="Androglobin_II"/>
    <property type="match status" value="1"/>
</dbReference>
<evidence type="ECO:0000256" key="2">
    <source>
        <dbReference type="ARBA" id="ARBA00022723"/>
    </source>
</evidence>
<feature type="non-terminal residue" evidence="5">
    <location>
        <position position="198"/>
    </location>
</feature>
<name>A0A8J6E3T0_ELECQ</name>
<dbReference type="SUPFAM" id="SSF46458">
    <property type="entry name" value="Globin-like"/>
    <property type="match status" value="1"/>
</dbReference>
<evidence type="ECO:0000313" key="5">
    <source>
        <dbReference type="EMBL" id="KAG9461665.1"/>
    </source>
</evidence>
<dbReference type="GO" id="GO:0020037">
    <property type="term" value="F:heme binding"/>
    <property type="evidence" value="ECO:0007669"/>
    <property type="project" value="InterPro"/>
</dbReference>
<reference evidence="5" key="1">
    <citation type="thesis" date="2020" institute="ProQuest LLC" country="789 East Eisenhower Parkway, Ann Arbor, MI, USA">
        <title>Comparative Genomics and Chromosome Evolution.</title>
        <authorList>
            <person name="Mudd A.B."/>
        </authorList>
    </citation>
    <scope>NUCLEOTIDE SEQUENCE</scope>
    <source>
        <strain evidence="5">HN-11 Male</strain>
        <tissue evidence="5">Kidney and liver</tissue>
    </source>
</reference>
<protein>
    <recommendedName>
        <fullName evidence="4">Globin domain-containing protein</fullName>
    </recommendedName>
</protein>
<dbReference type="Proteomes" id="UP000770717">
    <property type="component" value="Unassembled WGS sequence"/>
</dbReference>
<dbReference type="InterPro" id="IPR057249">
    <property type="entry name" value="Globin_CP_ADGB"/>
</dbReference>
<dbReference type="GO" id="GO:0046872">
    <property type="term" value="F:metal ion binding"/>
    <property type="evidence" value="ECO:0007669"/>
    <property type="project" value="UniProtKB-KW"/>
</dbReference>
<evidence type="ECO:0000256" key="3">
    <source>
        <dbReference type="ARBA" id="ARBA00023004"/>
    </source>
</evidence>
<gene>
    <name evidence="5" type="ORF">GDO78_016059</name>
</gene>
<sequence>VKQDSGTQKGILTAQQFTWKSLLNGPVILQLHTYVTKAAMIKLPPGRHVLRFTASSPLGHHIHLCSTVPFVFGDEETVMPYLDKESYRFMEQATNIVRAVLKVMQNFSIENELCRALKDLELTHYPPQIREKHLGFEEEHFKAFHTALWHFMTESMGNKVTLDMIFAFRVFTMDFSAILTSESNFMQGTRTYRQTNKT</sequence>
<feature type="domain" description="Globin" evidence="4">
    <location>
        <begin position="63"/>
        <end position="198"/>
    </location>
</feature>
<dbReference type="GO" id="GO:0019825">
    <property type="term" value="F:oxygen binding"/>
    <property type="evidence" value="ECO:0007669"/>
    <property type="project" value="InterPro"/>
</dbReference>
<organism evidence="5 6">
    <name type="scientific">Eleutherodactylus coqui</name>
    <name type="common">Puerto Rican coqui</name>
    <dbReference type="NCBI Taxonomy" id="57060"/>
    <lineage>
        <taxon>Eukaryota</taxon>
        <taxon>Metazoa</taxon>
        <taxon>Chordata</taxon>
        <taxon>Craniata</taxon>
        <taxon>Vertebrata</taxon>
        <taxon>Euteleostomi</taxon>
        <taxon>Amphibia</taxon>
        <taxon>Batrachia</taxon>
        <taxon>Anura</taxon>
        <taxon>Neobatrachia</taxon>
        <taxon>Hyloidea</taxon>
        <taxon>Eleutherodactylidae</taxon>
        <taxon>Eleutherodactylinae</taxon>
        <taxon>Eleutherodactylus</taxon>
        <taxon>Eleutherodactylus</taxon>
    </lineage>
</organism>
<keyword evidence="1" id="KW-0349">Heme</keyword>
<dbReference type="InterPro" id="IPR053033">
    <property type="entry name" value="Androglobin-like"/>
</dbReference>
<keyword evidence="3" id="KW-0408">Iron</keyword>
<accession>A0A8J6E3T0</accession>
<dbReference type="PANTHER" id="PTHR46298:SF1">
    <property type="entry name" value="ANDROGLOBIN"/>
    <property type="match status" value="1"/>
</dbReference>
<keyword evidence="2" id="KW-0479">Metal-binding</keyword>
<proteinExistence type="predicted"/>
<keyword evidence="6" id="KW-1185">Reference proteome</keyword>
<evidence type="ECO:0000256" key="1">
    <source>
        <dbReference type="ARBA" id="ARBA00022617"/>
    </source>
</evidence>
<dbReference type="Gene3D" id="1.10.490.10">
    <property type="entry name" value="Globins"/>
    <property type="match status" value="1"/>
</dbReference>
<dbReference type="InterPro" id="IPR054093">
    <property type="entry name" value="Androglobin_II"/>
</dbReference>
<evidence type="ECO:0000259" key="4">
    <source>
        <dbReference type="PROSITE" id="PS52042"/>
    </source>
</evidence>